<name>A0A096BGH8_9FIRM</name>
<dbReference type="InterPro" id="IPR036388">
    <property type="entry name" value="WH-like_DNA-bd_sf"/>
</dbReference>
<dbReference type="Pfam" id="PF13412">
    <property type="entry name" value="HTH_24"/>
    <property type="match status" value="1"/>
</dbReference>
<dbReference type="Gene3D" id="3.30.420.40">
    <property type="match status" value="2"/>
</dbReference>
<evidence type="ECO:0008006" key="6">
    <source>
        <dbReference type="Google" id="ProtNLM"/>
    </source>
</evidence>
<comment type="caution">
    <text evidence="4">The sequence shown here is derived from an EMBL/GenBank/DDBJ whole genome shotgun (WGS) entry which is preliminary data.</text>
</comment>
<dbReference type="InterPro" id="IPR000600">
    <property type="entry name" value="ROK"/>
</dbReference>
<dbReference type="SUPFAM" id="SSF53067">
    <property type="entry name" value="Actin-like ATPase domain"/>
    <property type="match status" value="1"/>
</dbReference>
<organism evidence="4 5">
    <name type="scientific">Caloranaerobacter azorensis H53214</name>
    <dbReference type="NCBI Taxonomy" id="1156417"/>
    <lineage>
        <taxon>Bacteria</taxon>
        <taxon>Bacillati</taxon>
        <taxon>Bacillota</taxon>
        <taxon>Tissierellia</taxon>
        <taxon>Tissierellales</taxon>
        <taxon>Thermohalobacteraceae</taxon>
        <taxon>Caloranaerobacter</taxon>
    </lineage>
</organism>
<dbReference type="Pfam" id="PF00480">
    <property type="entry name" value="ROK"/>
    <property type="match status" value="1"/>
</dbReference>
<keyword evidence="3" id="KW-0119">Carbohydrate metabolism</keyword>
<gene>
    <name evidence="4" type="ORF">Y919_09475</name>
</gene>
<evidence type="ECO:0000256" key="1">
    <source>
        <dbReference type="ARBA" id="ARBA00002486"/>
    </source>
</evidence>
<reference evidence="4 5" key="1">
    <citation type="submission" date="2013-12" db="EMBL/GenBank/DDBJ databases">
        <title>Draft genome sequence of Caloranaerobacter sp. H53214.</title>
        <authorList>
            <person name="Jiang L.J."/>
            <person name="Shao Z.Z."/>
            <person name="Long M.N."/>
        </authorList>
    </citation>
    <scope>NUCLEOTIDE SEQUENCE [LARGE SCALE GENOMIC DNA]</scope>
    <source>
        <strain evidence="4 5">H53214</strain>
    </source>
</reference>
<proteinExistence type="inferred from homology"/>
<evidence type="ECO:0000256" key="3">
    <source>
        <dbReference type="ARBA" id="ARBA00022629"/>
    </source>
</evidence>
<evidence type="ECO:0000313" key="5">
    <source>
        <dbReference type="Proteomes" id="UP000029622"/>
    </source>
</evidence>
<dbReference type="EMBL" id="AZTB01000053">
    <property type="protein sequence ID" value="KGG79863.1"/>
    <property type="molecule type" value="Genomic_DNA"/>
</dbReference>
<dbReference type="InterPro" id="IPR043129">
    <property type="entry name" value="ATPase_NBD"/>
</dbReference>
<comment type="function">
    <text evidence="1">Transcriptional repressor of xylose-utilizing enzymes.</text>
</comment>
<dbReference type="PANTHER" id="PTHR18964:SF149">
    <property type="entry name" value="BIFUNCTIONAL UDP-N-ACETYLGLUCOSAMINE 2-EPIMERASE_N-ACETYLMANNOSAMINE KINASE"/>
    <property type="match status" value="1"/>
</dbReference>
<dbReference type="GO" id="GO:0042732">
    <property type="term" value="P:D-xylose metabolic process"/>
    <property type="evidence" value="ECO:0007669"/>
    <property type="project" value="UniProtKB-KW"/>
</dbReference>
<keyword evidence="3" id="KW-0859">Xylose metabolism</keyword>
<dbReference type="CDD" id="cd24076">
    <property type="entry name" value="ASKHA_ATPase_ROK_BsXylR-like"/>
    <property type="match status" value="1"/>
</dbReference>
<sequence length="406" mass="44045">MTKLNIADKSLIRQINTSAILQVIREKEPISRAEISKLTGLNPATVSNNVSNLIQMKIVREIGSGESSGGRKPVLLELNPKAFYIIGVDMGTTKVITAVTDIEGKIVKKVVMRFPKDRTVKVVIDIIKDSIYKVIEDSNVEVDKILGIGMGVHGLVDCDKGISIYAPAFDWHNIDIKKIFEDEFSVPVNIDNDARVMALGEKWFGRAKNASDFVCLNIGTAIGSGIYLNGELYRGSSFGAGEIGHINIVNRGPRCNCGNYGCLEVMASGPAIVDRFIERINCGEKSKVIDFVDGNLSDITGEIIFKAAIEGDELSKTILNETGRYIGLAVSVIINLLNPEMILIGGGVSKAGEFIFDAIKDTVFQKSMKHNVENTYIGPTGLGEDCGVIGAATLILKDIFKAPKLY</sequence>
<dbReference type="RefSeq" id="WP_035164231.1">
    <property type="nucleotide sequence ID" value="NZ_AZTB01000053.1"/>
</dbReference>
<protein>
    <recommendedName>
        <fullName evidence="6">ROK family transcriptional regulator</fullName>
    </recommendedName>
</protein>
<accession>A0A096BGH8</accession>
<evidence type="ECO:0000313" key="4">
    <source>
        <dbReference type="EMBL" id="KGG79863.1"/>
    </source>
</evidence>
<dbReference type="SUPFAM" id="SSF46785">
    <property type="entry name" value="Winged helix' DNA-binding domain"/>
    <property type="match status" value="1"/>
</dbReference>
<dbReference type="AlphaFoldDB" id="A0A096BGH8"/>
<comment type="similarity">
    <text evidence="2">Belongs to the ROK (NagC/XylR) family.</text>
</comment>
<evidence type="ECO:0000256" key="2">
    <source>
        <dbReference type="ARBA" id="ARBA00006479"/>
    </source>
</evidence>
<dbReference type="STRING" id="1156417.Y919_09475"/>
<dbReference type="Gene3D" id="1.10.10.10">
    <property type="entry name" value="Winged helix-like DNA-binding domain superfamily/Winged helix DNA-binding domain"/>
    <property type="match status" value="1"/>
</dbReference>
<dbReference type="Proteomes" id="UP000029622">
    <property type="component" value="Unassembled WGS sequence"/>
</dbReference>
<dbReference type="PANTHER" id="PTHR18964">
    <property type="entry name" value="ROK (REPRESSOR, ORF, KINASE) FAMILY"/>
    <property type="match status" value="1"/>
</dbReference>
<dbReference type="InterPro" id="IPR036390">
    <property type="entry name" value="WH_DNA-bd_sf"/>
</dbReference>